<dbReference type="SUPFAM" id="SSF54826">
    <property type="entry name" value="Enolase N-terminal domain-like"/>
    <property type="match status" value="1"/>
</dbReference>
<gene>
    <name evidence="3" type="ORF">ENS64_04940</name>
</gene>
<dbReference type="InterPro" id="IPR018110">
    <property type="entry name" value="Mandel_Rmase/mucon_lact_enz_CS"/>
</dbReference>
<dbReference type="InterPro" id="IPR036849">
    <property type="entry name" value="Enolase-like_C_sf"/>
</dbReference>
<accession>A0A7C4LK12</accession>
<dbReference type="InterPro" id="IPR034593">
    <property type="entry name" value="DgoD-like"/>
</dbReference>
<comment type="caution">
    <text evidence="3">The sequence shown here is derived from an EMBL/GenBank/DDBJ whole genome shotgun (WGS) entry which is preliminary data.</text>
</comment>
<dbReference type="SFLD" id="SFLDS00001">
    <property type="entry name" value="Enolase"/>
    <property type="match status" value="1"/>
</dbReference>
<evidence type="ECO:0000313" key="3">
    <source>
        <dbReference type="EMBL" id="HGT38594.1"/>
    </source>
</evidence>
<organism evidence="3">
    <name type="scientific">Schlesneria paludicola</name>
    <dbReference type="NCBI Taxonomy" id="360056"/>
    <lineage>
        <taxon>Bacteria</taxon>
        <taxon>Pseudomonadati</taxon>
        <taxon>Planctomycetota</taxon>
        <taxon>Planctomycetia</taxon>
        <taxon>Planctomycetales</taxon>
        <taxon>Planctomycetaceae</taxon>
        <taxon>Schlesneria</taxon>
    </lineage>
</organism>
<dbReference type="SUPFAM" id="SSF51604">
    <property type="entry name" value="Enolase C-terminal domain-like"/>
    <property type="match status" value="1"/>
</dbReference>
<dbReference type="AlphaFoldDB" id="A0A7C4LK12"/>
<reference evidence="3" key="1">
    <citation type="journal article" date="2020" name="mSystems">
        <title>Genome- and Community-Level Interaction Insights into Carbon Utilization and Element Cycling Functions of Hydrothermarchaeota in Hydrothermal Sediment.</title>
        <authorList>
            <person name="Zhou Z."/>
            <person name="Liu Y."/>
            <person name="Xu W."/>
            <person name="Pan J."/>
            <person name="Luo Z.H."/>
            <person name="Li M."/>
        </authorList>
    </citation>
    <scope>NUCLEOTIDE SEQUENCE [LARGE SCALE GENOMIC DNA]</scope>
    <source>
        <strain evidence="3">SpSt-508</strain>
    </source>
</reference>
<dbReference type="Gene3D" id="3.20.20.120">
    <property type="entry name" value="Enolase-like C-terminal domain"/>
    <property type="match status" value="1"/>
</dbReference>
<dbReference type="CDD" id="cd03316">
    <property type="entry name" value="MR_like"/>
    <property type="match status" value="1"/>
</dbReference>
<dbReference type="InterPro" id="IPR029017">
    <property type="entry name" value="Enolase-like_N"/>
</dbReference>
<evidence type="ECO:0000259" key="2">
    <source>
        <dbReference type="SMART" id="SM00922"/>
    </source>
</evidence>
<proteinExistence type="predicted"/>
<dbReference type="Pfam" id="PF13378">
    <property type="entry name" value="MR_MLE_C"/>
    <property type="match status" value="1"/>
</dbReference>
<name>A0A7C4LK12_9PLAN</name>
<dbReference type="PANTHER" id="PTHR48080:SF2">
    <property type="entry name" value="D-GALACTONATE DEHYDRATASE"/>
    <property type="match status" value="1"/>
</dbReference>
<dbReference type="PROSITE" id="PS00908">
    <property type="entry name" value="MR_MLE_1"/>
    <property type="match status" value="1"/>
</dbReference>
<dbReference type="Gene3D" id="3.30.390.10">
    <property type="entry name" value="Enolase-like, N-terminal domain"/>
    <property type="match status" value="1"/>
</dbReference>
<dbReference type="GO" id="GO:0016829">
    <property type="term" value="F:lyase activity"/>
    <property type="evidence" value="ECO:0007669"/>
    <property type="project" value="UniProtKB-KW"/>
</dbReference>
<dbReference type="Pfam" id="PF02746">
    <property type="entry name" value="MR_MLE_N"/>
    <property type="match status" value="1"/>
</dbReference>
<dbReference type="InterPro" id="IPR013342">
    <property type="entry name" value="Mandelate_racemase_C"/>
</dbReference>
<dbReference type="InterPro" id="IPR029065">
    <property type="entry name" value="Enolase_C-like"/>
</dbReference>
<dbReference type="InterPro" id="IPR013341">
    <property type="entry name" value="Mandelate_racemase_N_dom"/>
</dbReference>
<keyword evidence="1" id="KW-0456">Lyase</keyword>
<dbReference type="EMBL" id="DSVQ01000010">
    <property type="protein sequence ID" value="HGT38594.1"/>
    <property type="molecule type" value="Genomic_DNA"/>
</dbReference>
<dbReference type="SFLD" id="SFLDG00179">
    <property type="entry name" value="mandelate_racemase"/>
    <property type="match status" value="1"/>
</dbReference>
<dbReference type="PANTHER" id="PTHR48080">
    <property type="entry name" value="D-GALACTONATE DEHYDRATASE-RELATED"/>
    <property type="match status" value="1"/>
</dbReference>
<sequence length="377" mass="42044">MRIREVEVCPLTGATVDGGWPQGHEPQENLHTLLIVHSDAGLVGYGSCFTSGKLVTGAVELLWPLLRGESAVEPERVSEKLRQSSFWQGRGGAVEHAISGLDIALWDLMGRACGQPVSRLLGGNYRDRIKPYGSILFDEPDALARNLESVVDRGFKAIKMGWRPFGRRSRQFDELLIRTARRTVGDDVALMVDAGGSEQFWPHGTNWARNTAAMLADYHITWFEEPLPPDDLAGYKELTRVSPVPIAGGEVLTRRQSFQPWLEQRAVDIIQPDCTKNGGLSESRKIAWMAYDHNVQLVPHGWNTAVGLAADLQFSAALPVARYVEYLTPCAYIDELTTEPFRLDDEGCLGIPQRPGLGIEIDPRRLQRFCPERVVFR</sequence>
<dbReference type="GO" id="GO:0009063">
    <property type="term" value="P:amino acid catabolic process"/>
    <property type="evidence" value="ECO:0007669"/>
    <property type="project" value="InterPro"/>
</dbReference>
<feature type="domain" description="Mandelate racemase/muconate lactonizing enzyme C-terminal" evidence="2">
    <location>
        <begin position="140"/>
        <end position="245"/>
    </location>
</feature>
<evidence type="ECO:0000256" key="1">
    <source>
        <dbReference type="ARBA" id="ARBA00023239"/>
    </source>
</evidence>
<dbReference type="SMART" id="SM00922">
    <property type="entry name" value="MR_MLE"/>
    <property type="match status" value="1"/>
</dbReference>
<protein>
    <submittedName>
        <fullName evidence="3">Mandelate racemase/muconate lactonizing enzyme family protein</fullName>
    </submittedName>
</protein>